<dbReference type="PANTHER" id="PTHR10272:SF7">
    <property type="entry name" value="PHOSPHOLIPASE-RELATED"/>
    <property type="match status" value="1"/>
</dbReference>
<dbReference type="AlphaFoldDB" id="U4KUE4"/>
<gene>
    <name evidence="6" type="ORF">PCON_01889</name>
</gene>
<keyword evidence="3" id="KW-0442">Lipid degradation</keyword>
<keyword evidence="7" id="KW-1185">Reference proteome</keyword>
<protein>
    <recommendedName>
        <fullName evidence="1">1-alkyl-2-acetylglycerophosphocholine esterase</fullName>
        <ecNumber evidence="1">3.1.1.47</ecNumber>
    </recommendedName>
</protein>
<evidence type="ECO:0000256" key="1">
    <source>
        <dbReference type="ARBA" id="ARBA00013201"/>
    </source>
</evidence>
<dbReference type="Proteomes" id="UP000018144">
    <property type="component" value="Unassembled WGS sequence"/>
</dbReference>
<dbReference type="GO" id="GO:0016042">
    <property type="term" value="P:lipid catabolic process"/>
    <property type="evidence" value="ECO:0007669"/>
    <property type="project" value="UniProtKB-KW"/>
</dbReference>
<proteinExistence type="predicted"/>
<feature type="region of interest" description="Disordered" evidence="5">
    <location>
        <begin position="239"/>
        <end position="264"/>
    </location>
</feature>
<dbReference type="OMA" id="FCPEHRD"/>
<dbReference type="SUPFAM" id="SSF53474">
    <property type="entry name" value="alpha/beta-Hydrolases"/>
    <property type="match status" value="1"/>
</dbReference>
<evidence type="ECO:0000256" key="5">
    <source>
        <dbReference type="SAM" id="MobiDB-lite"/>
    </source>
</evidence>
<dbReference type="Gene3D" id="3.40.50.1820">
    <property type="entry name" value="alpha/beta hydrolase"/>
    <property type="match status" value="1"/>
</dbReference>
<dbReference type="InterPro" id="IPR029058">
    <property type="entry name" value="AB_hydrolase_fold"/>
</dbReference>
<dbReference type="EC" id="3.1.1.47" evidence="1"/>
<dbReference type="PANTHER" id="PTHR10272">
    <property type="entry name" value="PLATELET-ACTIVATING FACTOR ACETYLHYDROLASE"/>
    <property type="match status" value="1"/>
</dbReference>
<dbReference type="GO" id="GO:0003847">
    <property type="term" value="F:1-alkyl-2-acetylglycerophosphocholine esterase activity"/>
    <property type="evidence" value="ECO:0007669"/>
    <property type="project" value="UniProtKB-EC"/>
</dbReference>
<dbReference type="Pfam" id="PF03403">
    <property type="entry name" value="PAF-AH_p_II"/>
    <property type="match status" value="1"/>
</dbReference>
<name>U4KUE4_PYROM</name>
<evidence type="ECO:0000256" key="2">
    <source>
        <dbReference type="ARBA" id="ARBA00022801"/>
    </source>
</evidence>
<evidence type="ECO:0000256" key="4">
    <source>
        <dbReference type="ARBA" id="ARBA00023098"/>
    </source>
</evidence>
<keyword evidence="2" id="KW-0378">Hydrolase</keyword>
<organism evidence="6 7">
    <name type="scientific">Pyronema omphalodes (strain CBS 100304)</name>
    <name type="common">Pyronema confluens</name>
    <dbReference type="NCBI Taxonomy" id="1076935"/>
    <lineage>
        <taxon>Eukaryota</taxon>
        <taxon>Fungi</taxon>
        <taxon>Dikarya</taxon>
        <taxon>Ascomycota</taxon>
        <taxon>Pezizomycotina</taxon>
        <taxon>Pezizomycetes</taxon>
        <taxon>Pezizales</taxon>
        <taxon>Pyronemataceae</taxon>
        <taxon>Pyronema</taxon>
    </lineage>
</organism>
<evidence type="ECO:0000256" key="3">
    <source>
        <dbReference type="ARBA" id="ARBA00022963"/>
    </source>
</evidence>
<feature type="compositionally biased region" description="Polar residues" evidence="5">
    <location>
        <begin position="241"/>
        <end position="254"/>
    </location>
</feature>
<keyword evidence="4" id="KW-0443">Lipid metabolism</keyword>
<dbReference type="OrthoDB" id="2363873at2759"/>
<accession>U4KUE4</accession>
<sequence length="626" mass="69117">MSFLSRLKVVPQFPSYKGPYTVASFELEIPVSSLPTCQRPPASAENVSTVQFRVFYPTAQKYKPADAENAPPNPPSGDTTEYNGAVHGAGNGVTNGGVADGIDDVNVPVDTSEKPATNGGWMPGWFSRSSSTATKSVYWLPEPHQREYLSGYARFLGAGSGLAELISYIPRILHHIALPAISQAPLLPSNTDFKFPTVLFSHGLGGTRLAYSHLCGSIASYGTIVIAPEHRDGSAPVTFIKPSSSPLSSETEITGATPKPAEPSAQRIQVDYTNYPHQISDVTAEGRNRQLEIRLWELSVIYSALTQLDLGQTPTGTQMFDADTPLRDELLGQFKDKLDIREPGRMIWAGHSFGSATMIQLMKSVYYGSRSAAPTDEEPLFIPDPVVPRGAGQKGACSLGEQITDKSPLMLLDIWCLPLLSARTRPLWKLPLPQVQNGNADRVLAIMSDEFFRWRENLRGVRRILSEDPGRRRGGPEHKVFEQWDKKGEFHPENDVATPAVEVTGQQIVAPMTNKSPSPALQEEKKAGKEKRVQFWYVKDSAHLSQSDFGVLFPRAIKRAKEPERILDYNVRAACQWLRECGYEKQIAEYGGEGEKLDEMKLGEKEKGDNIFAEDTDSWVKIQLEG</sequence>
<evidence type="ECO:0000313" key="7">
    <source>
        <dbReference type="Proteomes" id="UP000018144"/>
    </source>
</evidence>
<dbReference type="eggNOG" id="KOG3847">
    <property type="taxonomic scope" value="Eukaryota"/>
</dbReference>
<evidence type="ECO:0000313" key="6">
    <source>
        <dbReference type="EMBL" id="CCX04341.1"/>
    </source>
</evidence>
<reference evidence="6 7" key="1">
    <citation type="journal article" date="2013" name="PLoS Genet.">
        <title>The genome and development-dependent transcriptomes of Pyronema confluens: a window into fungal evolution.</title>
        <authorList>
            <person name="Traeger S."/>
            <person name="Altegoer F."/>
            <person name="Freitag M."/>
            <person name="Gabaldon T."/>
            <person name="Kempken F."/>
            <person name="Kumar A."/>
            <person name="Marcet-Houben M."/>
            <person name="Poggeler S."/>
            <person name="Stajich J.E."/>
            <person name="Nowrousian M."/>
        </authorList>
    </citation>
    <scope>NUCLEOTIDE SEQUENCE [LARGE SCALE GENOMIC DNA]</scope>
    <source>
        <strain evidence="7">CBS 100304</strain>
        <tissue evidence="6">Vegetative mycelium</tissue>
    </source>
</reference>
<dbReference type="EMBL" id="HF935199">
    <property type="protein sequence ID" value="CCX04341.1"/>
    <property type="molecule type" value="Genomic_DNA"/>
</dbReference>
<dbReference type="STRING" id="1076935.U4KUE4"/>